<proteinExistence type="predicted"/>
<accession>A0ABS2GL20</accession>
<keyword evidence="3" id="KW-1185">Reference proteome</keyword>
<evidence type="ECO:0000256" key="1">
    <source>
        <dbReference type="SAM" id="MobiDB-lite"/>
    </source>
</evidence>
<dbReference type="RefSeq" id="WP_204719932.1">
    <property type="nucleotide sequence ID" value="NZ_JACSNR010000003.1"/>
</dbReference>
<protein>
    <submittedName>
        <fullName evidence="2">Helix-turn-helix domain-containing protein</fullName>
    </submittedName>
</protein>
<sequence length="182" mass="20122">MAGERTVSSPGSAEMMTMEEFYRLLHISKRRAAWILQAGLVPCEDRGSRTWRYRIPRQEALAFQKKFQAHPERYSPPPGSFSSTAGKQKEPVPCVRREELTAALTVRWSALPELLDSAGISACTGYARSTVSSWVRTGRLPACRLRGRIAVAKCDLFAFLVGAGLVIPGGFTKAQKHDFPPV</sequence>
<dbReference type="Proteomes" id="UP000724149">
    <property type="component" value="Unassembled WGS sequence"/>
</dbReference>
<comment type="caution">
    <text evidence="2">The sequence shown here is derived from an EMBL/GenBank/DDBJ whole genome shotgun (WGS) entry which is preliminary data.</text>
</comment>
<evidence type="ECO:0000313" key="3">
    <source>
        <dbReference type="Proteomes" id="UP000724149"/>
    </source>
</evidence>
<dbReference type="EMBL" id="JACSNR010000003">
    <property type="protein sequence ID" value="MBM6922806.1"/>
    <property type="molecule type" value="Genomic_DNA"/>
</dbReference>
<gene>
    <name evidence="2" type="ORF">H9X81_03745</name>
</gene>
<name>A0ABS2GL20_9FIRM</name>
<organism evidence="2 3">
    <name type="scientific">Hydrogenoanaerobacterium saccharovorans</name>
    <dbReference type="NCBI Taxonomy" id="474960"/>
    <lineage>
        <taxon>Bacteria</taxon>
        <taxon>Bacillati</taxon>
        <taxon>Bacillota</taxon>
        <taxon>Clostridia</taxon>
        <taxon>Eubacteriales</taxon>
        <taxon>Oscillospiraceae</taxon>
        <taxon>Hydrogenoanaerobacterium</taxon>
    </lineage>
</organism>
<feature type="region of interest" description="Disordered" evidence="1">
    <location>
        <begin position="68"/>
        <end position="88"/>
    </location>
</feature>
<reference evidence="2 3" key="1">
    <citation type="journal article" date="2021" name="Sci. Rep.">
        <title>The distribution of antibiotic resistance genes in chicken gut microbiota commensals.</title>
        <authorList>
            <person name="Juricova H."/>
            <person name="Matiasovicova J."/>
            <person name="Kubasova T."/>
            <person name="Cejkova D."/>
            <person name="Rychlik I."/>
        </authorList>
    </citation>
    <scope>NUCLEOTIDE SEQUENCE [LARGE SCALE GENOMIC DNA]</scope>
    <source>
        <strain evidence="2 3">An564</strain>
    </source>
</reference>
<evidence type="ECO:0000313" key="2">
    <source>
        <dbReference type="EMBL" id="MBM6922806.1"/>
    </source>
</evidence>